<name>A0ACD5XFQ0_AVESA</name>
<reference evidence="1" key="2">
    <citation type="submission" date="2025-09" db="UniProtKB">
        <authorList>
            <consortium name="EnsemblPlants"/>
        </authorList>
    </citation>
    <scope>IDENTIFICATION</scope>
</reference>
<reference evidence="1" key="1">
    <citation type="submission" date="2021-05" db="EMBL/GenBank/DDBJ databases">
        <authorList>
            <person name="Scholz U."/>
            <person name="Mascher M."/>
            <person name="Fiebig A."/>
        </authorList>
    </citation>
    <scope>NUCLEOTIDE SEQUENCE [LARGE SCALE GENOMIC DNA]</scope>
</reference>
<protein>
    <submittedName>
        <fullName evidence="1">Uncharacterized protein</fullName>
    </submittedName>
</protein>
<keyword evidence="2" id="KW-1185">Reference proteome</keyword>
<evidence type="ECO:0000313" key="2">
    <source>
        <dbReference type="Proteomes" id="UP001732700"/>
    </source>
</evidence>
<sequence>MPQDFLISNILGMYLHRPTGEYRLLLHRRSPQRSVIDFLLCRGEIECYVFALGSDEPPRRIQWPDAASGLWFRTPALARDSLHWFPEQDQGESRPVIVFDTTAESFRQMRAPVVPTKSYIFEMDGTLGIYSCNNDMKAVYIWVLQNYEGEVWECKYQIELPVAKIRGWFGWREAGDFYVSVVSADRDILLLLSYCGSLFYVDINGKLVDSFHRDGQHLSANGLRLKQTLVPHNFFKALEDRVVKTPPFI</sequence>
<proteinExistence type="predicted"/>
<organism evidence="1 2">
    <name type="scientific">Avena sativa</name>
    <name type="common">Oat</name>
    <dbReference type="NCBI Taxonomy" id="4498"/>
    <lineage>
        <taxon>Eukaryota</taxon>
        <taxon>Viridiplantae</taxon>
        <taxon>Streptophyta</taxon>
        <taxon>Embryophyta</taxon>
        <taxon>Tracheophyta</taxon>
        <taxon>Spermatophyta</taxon>
        <taxon>Magnoliopsida</taxon>
        <taxon>Liliopsida</taxon>
        <taxon>Poales</taxon>
        <taxon>Poaceae</taxon>
        <taxon>BOP clade</taxon>
        <taxon>Pooideae</taxon>
        <taxon>Poodae</taxon>
        <taxon>Poeae</taxon>
        <taxon>Poeae Chloroplast Group 1 (Aveneae type)</taxon>
        <taxon>Aveninae</taxon>
        <taxon>Avena</taxon>
    </lineage>
</organism>
<dbReference type="Proteomes" id="UP001732700">
    <property type="component" value="Chromosome 4D"/>
</dbReference>
<evidence type="ECO:0000313" key="1">
    <source>
        <dbReference type="EnsemblPlants" id="AVESA.00010b.r2.4DG0786260.1.CDS.1"/>
    </source>
</evidence>
<dbReference type="EnsemblPlants" id="AVESA.00010b.r2.4DG0786260.1">
    <property type="protein sequence ID" value="AVESA.00010b.r2.4DG0786260.1.CDS.1"/>
    <property type="gene ID" value="AVESA.00010b.r2.4DG0786260"/>
</dbReference>
<accession>A0ACD5XFQ0</accession>